<sequence>VPVRSVCPRVPVVPDLAIMSCQEVPRQLGERVQEKLSLIQGFLQADVRDQLSELEAKLRCEELSEVRPGWQTNLGLSLLSN</sequence>
<keyword evidence="2" id="KW-1185">Reference proteome</keyword>
<proteinExistence type="predicted"/>
<dbReference type="AlphaFoldDB" id="A0A8B9BA01"/>
<evidence type="ECO:0000313" key="2">
    <source>
        <dbReference type="Proteomes" id="UP000694426"/>
    </source>
</evidence>
<reference evidence="1" key="2">
    <citation type="submission" date="2025-09" db="UniProtKB">
        <authorList>
            <consortium name="Ensembl"/>
        </authorList>
    </citation>
    <scope>IDENTIFICATION</scope>
</reference>
<reference evidence="1" key="1">
    <citation type="submission" date="2025-08" db="UniProtKB">
        <authorList>
            <consortium name="Ensembl"/>
        </authorList>
    </citation>
    <scope>IDENTIFICATION</scope>
</reference>
<dbReference type="Proteomes" id="UP000694426">
    <property type="component" value="Unplaced"/>
</dbReference>
<protein>
    <submittedName>
        <fullName evidence="1">Uncharacterized protein</fullName>
    </submittedName>
</protein>
<name>A0A8B9BA01_9AVES</name>
<accession>A0A8B9BA01</accession>
<evidence type="ECO:0000313" key="1">
    <source>
        <dbReference type="Ensembl" id="ENSABRP00000001125.1"/>
    </source>
</evidence>
<dbReference type="Ensembl" id="ENSABRT00000001671.1">
    <property type="protein sequence ID" value="ENSABRP00000001125.1"/>
    <property type="gene ID" value="ENSABRG00000001171.1"/>
</dbReference>
<organism evidence="1 2">
    <name type="scientific">Anser brachyrhynchus</name>
    <name type="common">Pink-footed goose</name>
    <dbReference type="NCBI Taxonomy" id="132585"/>
    <lineage>
        <taxon>Eukaryota</taxon>
        <taxon>Metazoa</taxon>
        <taxon>Chordata</taxon>
        <taxon>Craniata</taxon>
        <taxon>Vertebrata</taxon>
        <taxon>Euteleostomi</taxon>
        <taxon>Archelosauria</taxon>
        <taxon>Archosauria</taxon>
        <taxon>Dinosauria</taxon>
        <taxon>Saurischia</taxon>
        <taxon>Theropoda</taxon>
        <taxon>Coelurosauria</taxon>
        <taxon>Aves</taxon>
        <taxon>Neognathae</taxon>
        <taxon>Galloanserae</taxon>
        <taxon>Anseriformes</taxon>
        <taxon>Anatidae</taxon>
        <taxon>Anserinae</taxon>
        <taxon>Anser</taxon>
    </lineage>
</organism>